<reference evidence="2 3" key="1">
    <citation type="submission" date="2019-11" db="EMBL/GenBank/DDBJ databases">
        <authorList>
            <person name="Li J."/>
        </authorList>
    </citation>
    <scope>NUCLEOTIDE SEQUENCE [LARGE SCALE GENOMIC DNA]</scope>
    <source>
        <strain evidence="2 3">MF47</strain>
    </source>
</reference>
<dbReference type="KEGG" id="aef:GEV26_07970"/>
<dbReference type="Pfam" id="PF08937">
    <property type="entry name" value="ThsB_TIR"/>
    <property type="match status" value="1"/>
</dbReference>
<dbReference type="Proteomes" id="UP000392064">
    <property type="component" value="Chromosome"/>
</dbReference>
<evidence type="ECO:0000313" key="2">
    <source>
        <dbReference type="EMBL" id="QGG41307.1"/>
    </source>
</evidence>
<accession>A0A5Q2MDX7</accession>
<dbReference type="RefSeq" id="WP_153652575.1">
    <property type="nucleotide sequence ID" value="NZ_CP045737.1"/>
</dbReference>
<name>A0A5Q2MDX7_9ACTN</name>
<gene>
    <name evidence="2" type="ORF">GEV26_07970</name>
</gene>
<evidence type="ECO:0000313" key="3">
    <source>
        <dbReference type="Proteomes" id="UP000392064"/>
    </source>
</evidence>
<dbReference type="EMBL" id="CP045737">
    <property type="protein sequence ID" value="QGG41307.1"/>
    <property type="molecule type" value="Genomic_DNA"/>
</dbReference>
<feature type="domain" description="Thoeris protein ThsB TIR-like" evidence="1">
    <location>
        <begin position="44"/>
        <end position="141"/>
    </location>
</feature>
<proteinExistence type="predicted"/>
<keyword evidence="3" id="KW-1185">Reference proteome</keyword>
<protein>
    <recommendedName>
        <fullName evidence="1">Thoeris protein ThsB TIR-like domain-containing protein</fullName>
    </recommendedName>
</protein>
<sequence length="209" mass="23309">MPRTTYGAATESAIRKLEQISYNYEQVSEGSRKTPTSPVRHKVFVSYHAADAIEVLDFIESHTDVFIPRAIGIEEDGSDIINSTDVDYIRQTIRAKYLKDSTVTLVAIGKCTWARRFVDWEIYTSLRNPGRNGLLAVQMPSISGSNPPIPGRLALNRPTDKEEGYAQYWEYPTSSASLRAHIEAAFRARSSKSHLVKLGGDLRKANASC</sequence>
<dbReference type="InterPro" id="IPR015032">
    <property type="entry name" value="ThsB__TIR-like_domain"/>
</dbReference>
<organism evidence="2 3">
    <name type="scientific">Aeromicrobium yanjiei</name>
    <dbReference type="NCBI Taxonomy" id="2662028"/>
    <lineage>
        <taxon>Bacteria</taxon>
        <taxon>Bacillati</taxon>
        <taxon>Actinomycetota</taxon>
        <taxon>Actinomycetes</taxon>
        <taxon>Propionibacteriales</taxon>
        <taxon>Nocardioidaceae</taxon>
        <taxon>Aeromicrobium</taxon>
    </lineage>
</organism>
<dbReference type="AlphaFoldDB" id="A0A5Q2MDX7"/>
<evidence type="ECO:0000259" key="1">
    <source>
        <dbReference type="Pfam" id="PF08937"/>
    </source>
</evidence>